<evidence type="ECO:0008006" key="14">
    <source>
        <dbReference type="Google" id="ProtNLM"/>
    </source>
</evidence>
<protein>
    <recommendedName>
        <fullName evidence="14">General secretion pathway protein L</fullName>
    </recommendedName>
</protein>
<keyword evidence="8" id="KW-1133">Transmembrane helix</keyword>
<dbReference type="AlphaFoldDB" id="A0A643G311"/>
<accession>A0A643G311</accession>
<geneLocation type="plasmid" evidence="12 13">
    <name>pRK1-2</name>
</geneLocation>
<evidence type="ECO:0000256" key="4">
    <source>
        <dbReference type="ARBA" id="ARBA00022475"/>
    </source>
</evidence>
<evidence type="ECO:0000256" key="3">
    <source>
        <dbReference type="ARBA" id="ARBA00022448"/>
    </source>
</evidence>
<dbReference type="EMBL" id="CP062806">
    <property type="protein sequence ID" value="QOT81992.1"/>
    <property type="molecule type" value="Genomic_DNA"/>
</dbReference>
<evidence type="ECO:0000256" key="6">
    <source>
        <dbReference type="ARBA" id="ARBA00022692"/>
    </source>
</evidence>
<comment type="similarity">
    <text evidence="2">Belongs to the GSP L family.</text>
</comment>
<dbReference type="InterPro" id="IPR043129">
    <property type="entry name" value="ATPase_NBD"/>
</dbReference>
<organism evidence="12 13">
    <name type="scientific">Cupriavidus basilensis</name>
    <dbReference type="NCBI Taxonomy" id="68895"/>
    <lineage>
        <taxon>Bacteria</taxon>
        <taxon>Pseudomonadati</taxon>
        <taxon>Pseudomonadota</taxon>
        <taxon>Betaproteobacteria</taxon>
        <taxon>Burkholderiales</taxon>
        <taxon>Burkholderiaceae</taxon>
        <taxon>Cupriavidus</taxon>
    </lineage>
</organism>
<dbReference type="InterPro" id="IPR024230">
    <property type="entry name" value="GspL_cyto_dom"/>
</dbReference>
<proteinExistence type="inferred from homology"/>
<dbReference type="GO" id="GO:0015627">
    <property type="term" value="C:type II protein secretion system complex"/>
    <property type="evidence" value="ECO:0007669"/>
    <property type="project" value="InterPro"/>
</dbReference>
<feature type="domain" description="GspL periplasmic" evidence="11">
    <location>
        <begin position="294"/>
        <end position="419"/>
    </location>
</feature>
<evidence type="ECO:0000256" key="7">
    <source>
        <dbReference type="ARBA" id="ARBA00022927"/>
    </source>
</evidence>
<evidence type="ECO:0000256" key="2">
    <source>
        <dbReference type="ARBA" id="ARBA00005318"/>
    </source>
</evidence>
<evidence type="ECO:0000259" key="10">
    <source>
        <dbReference type="Pfam" id="PF05134"/>
    </source>
</evidence>
<evidence type="ECO:0000259" key="11">
    <source>
        <dbReference type="Pfam" id="PF12693"/>
    </source>
</evidence>
<sequence length="437" mass="46418">MSETVATCYVRLPACPAPPSTAHRAASLFDPLHDALAYAIADADGHLLRTGHAISAELPLARETVLLADSRDMLVLRVPLPAVAGTLLRETLPGLVEEHLIRDAEHCHIAVLARHADGQATLAIADRQWFSLLLGAFGQRRLRLLPAVLCLPPGDRGCGTVVLEPAPAAQPTGGLPEPDSDFRVATAPDANTGAGVADTPWLLTVRLSGDATYGIALPPAEALAWICGPLAGSTLYADKALHQHLPDDRPAQAAEWTLWIAGARALPQMDACQFELTANHRRGAAASASNAWPLGLALAAILLCLAGVNAQWWSLQRQQDALTETMNSVLREHFPKTGPIVDALAQMQQQLNSLREAKGQPAAGDFAILADRFATALGPVPVTAVSEIGYHEGSLRVRLISSGSNAKIDTDGLRSRLEKAGVSARLEDGQWILRSRT</sequence>
<keyword evidence="5" id="KW-0997">Cell inner membrane</keyword>
<evidence type="ECO:0000256" key="8">
    <source>
        <dbReference type="ARBA" id="ARBA00022989"/>
    </source>
</evidence>
<reference evidence="12 13" key="1">
    <citation type="submission" date="2020-10" db="EMBL/GenBank/DDBJ databases">
        <title>Complete genome sequence of Cupriavidus basilensis CCUG 49340T.</title>
        <authorList>
            <person name="Salva-Serra F."/>
            <person name="Donoso R.A."/>
            <person name="Cho K.H."/>
            <person name="Yoo J.A."/>
            <person name="Lee K."/>
            <person name="Yoon S.-H."/>
            <person name="Perez-Pantoja D."/>
            <person name="Moore E.R.B."/>
        </authorList>
    </citation>
    <scope>NUCLEOTIDE SEQUENCE [LARGE SCALE GENOMIC DNA]</scope>
    <source>
        <strain evidence="13">CCUG 49340</strain>
        <plasmid evidence="12 13">pRK1-2</plasmid>
    </source>
</reference>
<dbReference type="Proteomes" id="UP000397656">
    <property type="component" value="Plasmid pRK1-2"/>
</dbReference>
<keyword evidence="3" id="KW-0813">Transport</keyword>
<comment type="subcellular location">
    <subcellularLocation>
        <location evidence="1">Cell inner membrane</location>
        <topology evidence="1">Single-pass membrane protein</topology>
    </subcellularLocation>
</comment>
<dbReference type="GO" id="GO:0009276">
    <property type="term" value="C:Gram-negative-bacterium-type cell wall"/>
    <property type="evidence" value="ECO:0007669"/>
    <property type="project" value="InterPro"/>
</dbReference>
<gene>
    <name evidence="12" type="ORF">F7R26_039035</name>
</gene>
<dbReference type="RefSeq" id="WP_150984857.1">
    <property type="nucleotide sequence ID" value="NZ_CP062806.1"/>
</dbReference>
<name>A0A643G311_9BURK</name>
<keyword evidence="7" id="KW-0653">Protein transport</keyword>
<dbReference type="GO" id="GO:0005886">
    <property type="term" value="C:plasma membrane"/>
    <property type="evidence" value="ECO:0007669"/>
    <property type="project" value="UniProtKB-SubCell"/>
</dbReference>
<dbReference type="GO" id="GO:0015628">
    <property type="term" value="P:protein secretion by the type II secretion system"/>
    <property type="evidence" value="ECO:0007669"/>
    <property type="project" value="InterPro"/>
</dbReference>
<keyword evidence="9" id="KW-0472">Membrane</keyword>
<dbReference type="InterPro" id="IPR007812">
    <property type="entry name" value="T2SS_protein-GspL"/>
</dbReference>
<keyword evidence="12" id="KW-0614">Plasmid</keyword>
<dbReference type="SUPFAM" id="SSF53067">
    <property type="entry name" value="Actin-like ATPase domain"/>
    <property type="match status" value="1"/>
</dbReference>
<dbReference type="Gene3D" id="3.30.420.380">
    <property type="match status" value="1"/>
</dbReference>
<dbReference type="NCBIfam" id="TIGR01709">
    <property type="entry name" value="typeII_sec_gspL"/>
    <property type="match status" value="1"/>
</dbReference>
<dbReference type="Pfam" id="PF05134">
    <property type="entry name" value="T2SSL"/>
    <property type="match status" value="1"/>
</dbReference>
<keyword evidence="4" id="KW-1003">Cell membrane</keyword>
<evidence type="ECO:0000256" key="5">
    <source>
        <dbReference type="ARBA" id="ARBA00022519"/>
    </source>
</evidence>
<keyword evidence="6" id="KW-0812">Transmembrane</keyword>
<feature type="domain" description="GspL cytoplasmic actin-ATPase-like" evidence="10">
    <location>
        <begin position="59"/>
        <end position="156"/>
    </location>
</feature>
<dbReference type="Pfam" id="PF12693">
    <property type="entry name" value="GspL_C"/>
    <property type="match status" value="1"/>
</dbReference>
<dbReference type="GeneID" id="98406967"/>
<evidence type="ECO:0000313" key="13">
    <source>
        <dbReference type="Proteomes" id="UP000397656"/>
    </source>
</evidence>
<evidence type="ECO:0000256" key="9">
    <source>
        <dbReference type="ARBA" id="ARBA00023136"/>
    </source>
</evidence>
<dbReference type="InterPro" id="IPR025691">
    <property type="entry name" value="GspL_pp_dom"/>
</dbReference>
<evidence type="ECO:0000256" key="1">
    <source>
        <dbReference type="ARBA" id="ARBA00004377"/>
    </source>
</evidence>
<evidence type="ECO:0000313" key="12">
    <source>
        <dbReference type="EMBL" id="QOT81992.1"/>
    </source>
</evidence>